<evidence type="ECO:0000256" key="2">
    <source>
        <dbReference type="ARBA" id="ARBA00010790"/>
    </source>
</evidence>
<accession>A0A6N8G244</accession>
<dbReference type="Gene3D" id="3.50.50.60">
    <property type="entry name" value="FAD/NAD(P)-binding domain"/>
    <property type="match status" value="2"/>
</dbReference>
<evidence type="ECO:0000313" key="8">
    <source>
        <dbReference type="Proteomes" id="UP000441797"/>
    </source>
</evidence>
<dbReference type="Pfam" id="PF05199">
    <property type="entry name" value="GMC_oxred_C"/>
    <property type="match status" value="1"/>
</dbReference>
<dbReference type="RefSeq" id="WP_105221647.1">
    <property type="nucleotide sequence ID" value="NZ_CAWNSU010000107.1"/>
</dbReference>
<protein>
    <submittedName>
        <fullName evidence="7">GMC oxidoreductase</fullName>
    </submittedName>
</protein>
<dbReference type="GO" id="GO:0016614">
    <property type="term" value="F:oxidoreductase activity, acting on CH-OH group of donors"/>
    <property type="evidence" value="ECO:0007669"/>
    <property type="project" value="InterPro"/>
</dbReference>
<comment type="caution">
    <text evidence="7">The sequence shown here is derived from an EMBL/GenBank/DDBJ whole genome shotgun (WGS) entry which is preliminary data.</text>
</comment>
<keyword evidence="8" id="KW-1185">Reference proteome</keyword>
<keyword evidence="3" id="KW-0285">Flavoprotein</keyword>
<evidence type="ECO:0000256" key="5">
    <source>
        <dbReference type="ARBA" id="ARBA00023002"/>
    </source>
</evidence>
<evidence type="ECO:0000256" key="4">
    <source>
        <dbReference type="ARBA" id="ARBA00022827"/>
    </source>
</evidence>
<dbReference type="InterPro" id="IPR051473">
    <property type="entry name" value="P2Ox-like"/>
</dbReference>
<dbReference type="SUPFAM" id="SSF51905">
    <property type="entry name" value="FAD/NAD(P)-binding domain"/>
    <property type="match status" value="1"/>
</dbReference>
<comment type="similarity">
    <text evidence="2">Belongs to the GMC oxidoreductase family.</text>
</comment>
<feature type="domain" description="Glucose-methanol-choline oxidoreductase C-terminal" evidence="6">
    <location>
        <begin position="395"/>
        <end position="552"/>
    </location>
</feature>
<dbReference type="EMBL" id="NAPY01000054">
    <property type="protein sequence ID" value="MUL38962.1"/>
    <property type="molecule type" value="Genomic_DNA"/>
</dbReference>
<dbReference type="Proteomes" id="UP000441797">
    <property type="component" value="Unassembled WGS sequence"/>
</dbReference>
<evidence type="ECO:0000256" key="3">
    <source>
        <dbReference type="ARBA" id="ARBA00022630"/>
    </source>
</evidence>
<gene>
    <name evidence="7" type="ORF">BWI75_22305</name>
</gene>
<name>A0A6N8G244_9CHRO</name>
<dbReference type="InterPro" id="IPR036188">
    <property type="entry name" value="FAD/NAD-bd_sf"/>
</dbReference>
<organism evidence="7 8">
    <name type="scientific">Gloeocapsopsis dulcis AAB1 = 1H9</name>
    <dbReference type="NCBI Taxonomy" id="1433147"/>
    <lineage>
        <taxon>Bacteria</taxon>
        <taxon>Bacillati</taxon>
        <taxon>Cyanobacteriota</taxon>
        <taxon>Cyanophyceae</taxon>
        <taxon>Oscillatoriophycideae</taxon>
        <taxon>Chroococcales</taxon>
        <taxon>Chroococcaceae</taxon>
        <taxon>Gloeocapsopsis</taxon>
        <taxon>Gloeocapsopsis dulcis</taxon>
    </lineage>
</organism>
<keyword evidence="5" id="KW-0560">Oxidoreductase</keyword>
<evidence type="ECO:0000259" key="6">
    <source>
        <dbReference type="Pfam" id="PF05199"/>
    </source>
</evidence>
<dbReference type="OrthoDB" id="9787779at2"/>
<dbReference type="PANTHER" id="PTHR42784">
    <property type="entry name" value="PYRANOSE 2-OXIDASE"/>
    <property type="match status" value="1"/>
</dbReference>
<evidence type="ECO:0000313" key="7">
    <source>
        <dbReference type="EMBL" id="MUL38962.1"/>
    </source>
</evidence>
<sequence>MLIDTLMLPENTLIESDICIVGAGAAGITLARELCGQPYKICLLESGGLDFDEVTQSLYQGKNVGVPYFPVSESRARHFGGSTNLWGGTCRPLDEIDFEYRPWMPYSSWPFTKAELNPYYKRSQKVCGLERFDYEFADWENDLRRQYRFNLPLPEDRLVTYMFQVMSRERLRFGEVYKTEFEQAANINIYLHANVVNIETNDTAKAVTRLHVANLAGHKFWVSAKIFILACGGIENPRLLLASNSVCRNGLGNQYDLVGRFFMEHPYIRSGKILLAKPNALYPTGPQQKIQVAQTRLFTALALSKTVQEREQILNFAVRLVPIFPEWLKALQRLKNREEPEKAFNDRFSSVVSDLSKVIANLDKVIARTWVKRKFKHPPFPQQFFETHLISEQAPNPDSRVMLSSERDKLGIPRIQLDWRLSPIDKYTIYRSQQLIQAELARTRLGQVQIELTNDDTSWRSLLERSQQILDQAISRSDSSQLEIVLHEDKYWQSLRGSYHHIGTTRMSTNPKLGVVNADCQVHGISNLYVTGSSVFPTSGLSNPTLTIVALAIRLADHIKDRMQVGIHQKVIPFCYQANT</sequence>
<dbReference type="PANTHER" id="PTHR42784:SF1">
    <property type="entry name" value="PYRANOSE 2-OXIDASE"/>
    <property type="match status" value="1"/>
</dbReference>
<evidence type="ECO:0000256" key="1">
    <source>
        <dbReference type="ARBA" id="ARBA00001974"/>
    </source>
</evidence>
<dbReference type="InterPro" id="IPR007867">
    <property type="entry name" value="GMC_OxRtase_C"/>
</dbReference>
<dbReference type="AlphaFoldDB" id="A0A6N8G244"/>
<keyword evidence="4" id="KW-0274">FAD</keyword>
<proteinExistence type="inferred from homology"/>
<comment type="cofactor">
    <cofactor evidence="1">
        <name>FAD</name>
        <dbReference type="ChEBI" id="CHEBI:57692"/>
    </cofactor>
</comment>
<reference evidence="7 8" key="1">
    <citation type="journal article" date="2019" name="Front. Microbiol.">
        <title>Genomic Features for Desiccation Tolerance and Sugar Biosynthesis in the Extremophile Gloeocapsopsis sp. UTEX B3054.</title>
        <authorList>
            <person name="Urrejola C."/>
            <person name="Alcorta J."/>
            <person name="Salas L."/>
            <person name="Vasquez M."/>
            <person name="Polz M.F."/>
            <person name="Vicuna R."/>
            <person name="Diez B."/>
        </authorList>
    </citation>
    <scope>NUCLEOTIDE SEQUENCE [LARGE SCALE GENOMIC DNA]</scope>
    <source>
        <strain evidence="7 8">1H9</strain>
    </source>
</reference>